<comment type="caution">
    <text evidence="1">The sequence shown here is derived from an EMBL/GenBank/DDBJ whole genome shotgun (WGS) entry which is preliminary data.</text>
</comment>
<dbReference type="Gene3D" id="2.60.40.1120">
    <property type="entry name" value="Carboxypeptidase-like, regulatory domain"/>
    <property type="match status" value="1"/>
</dbReference>
<dbReference type="RefSeq" id="WP_133757294.1">
    <property type="nucleotide sequence ID" value="NZ_SOBW01000007.1"/>
</dbReference>
<dbReference type="AlphaFoldDB" id="A0A4R7QA17"/>
<dbReference type="Proteomes" id="UP000294689">
    <property type="component" value="Unassembled WGS sequence"/>
</dbReference>
<organism evidence="1 2">
    <name type="scientific">Gelidibacter sediminis</name>
    <dbReference type="NCBI Taxonomy" id="1608710"/>
    <lineage>
        <taxon>Bacteria</taxon>
        <taxon>Pseudomonadati</taxon>
        <taxon>Bacteroidota</taxon>
        <taxon>Flavobacteriia</taxon>
        <taxon>Flavobacteriales</taxon>
        <taxon>Flavobacteriaceae</taxon>
        <taxon>Gelidibacter</taxon>
    </lineage>
</organism>
<dbReference type="Pfam" id="PF13620">
    <property type="entry name" value="CarboxypepD_reg"/>
    <property type="match status" value="1"/>
</dbReference>
<dbReference type="SUPFAM" id="SSF56935">
    <property type="entry name" value="Porins"/>
    <property type="match status" value="1"/>
</dbReference>
<name>A0A4R7QA17_9FLAO</name>
<dbReference type="EMBL" id="SOBW01000007">
    <property type="protein sequence ID" value="TDU43862.1"/>
    <property type="molecule type" value="Genomic_DNA"/>
</dbReference>
<dbReference type="SUPFAM" id="SSF49464">
    <property type="entry name" value="Carboxypeptidase regulatory domain-like"/>
    <property type="match status" value="1"/>
</dbReference>
<evidence type="ECO:0000313" key="2">
    <source>
        <dbReference type="Proteomes" id="UP000294689"/>
    </source>
</evidence>
<gene>
    <name evidence="1" type="ORF">BXY82_1283</name>
</gene>
<protein>
    <submittedName>
        <fullName evidence="1">Outer membrane beta-barrel protein</fullName>
    </submittedName>
</protein>
<evidence type="ECO:0000313" key="1">
    <source>
        <dbReference type="EMBL" id="TDU43862.1"/>
    </source>
</evidence>
<dbReference type="OrthoDB" id="603275at2"/>
<reference evidence="1 2" key="1">
    <citation type="submission" date="2019-03" db="EMBL/GenBank/DDBJ databases">
        <title>Genomic Encyclopedia of Archaeal and Bacterial Type Strains, Phase II (KMG-II): from individual species to whole genera.</title>
        <authorList>
            <person name="Goeker M."/>
        </authorList>
    </citation>
    <scope>NUCLEOTIDE SEQUENCE [LARGE SCALE GENOMIC DNA]</scope>
    <source>
        <strain evidence="1 2">DSM 28135</strain>
    </source>
</reference>
<accession>A0A4R7QA17</accession>
<proteinExistence type="predicted"/>
<sequence>MKHFITIGLLFVVNTTIAQIKVEGVVKDSIGNPLELANVIAINQETKGLESYGITDVQGQYKLALTKNSSYTIQVSYIGMKTFEEVLNVKETEMTKNFTLREDNTLDEIQLTYEMPVTIKGDTLTYNADSFNKGTERKLEDVLKNLPGVEINADGKIEVEGKVVNKLMVNGKDFFDGDSKLATKNIPSNAVDKIQVLRNYAEVGQLSGVQNNQDNVAINIKLKEGKENFWFGNVTVGGGFAPTPNDELYLVQPKLFYYSPKYSINVIGDLNNTGEVALTGRDIRNFGGGFRRPSGGSGTSINLGDNGLGSLTNLGNAQTIESKLSAFNFSYAPNKALDISGFAIYNSNRLKTRRESFVRYTDSDLGIPDEEKVEVGQEATNQGLGKLSLRYKPNSNNQLDYDVLGRISDDSEANGIFSSVVGNTNQLDEAQPFSINQNINYYYTLNERHIFAFEAQHLLKDEDPFYNALLVNDPTNNEGAPNERDAFDNTAAGLGFNTDQLSYNLNQERRIKSNQLDAKLDYYYILNAKSNINFTLGTILSNQQFDSNIFQFLDDGTYVDPEANLTDAEGNILRNENDTEYNFSDIYLGVHYRLKSGKFTFTPGFSVHAYGNNNTQFGEKYEDNFFKILPDFETLIQFKKSESLTFRYSMQNSFTDVTKLAEGLILNNYNSIQYGTPDLQNALSHNLNLRYFSFNLFNYTNIFASLNYNKNIDQIRSVTQFDNVIRTSTYFNSNFADESVSAFGRIQRTFGKLRASMGVNYNYSKSNQFVQERRSINESFSQSYSPELRTNFKKAPNVSLKYQYRVTDNNQGNNKSKFTTNSPSIEFDAYIWNAFTLKTDYSYTKQNSDVGPSDSYQTWNASLAYRKDKDAKWEYELRASNLLNIDSNINNGSNNISVYSSETFVLPRFVTFRLIYTL</sequence>
<keyword evidence="2" id="KW-1185">Reference proteome</keyword>
<dbReference type="InterPro" id="IPR008969">
    <property type="entry name" value="CarboxyPept-like_regulatory"/>
</dbReference>